<proteinExistence type="predicted"/>
<dbReference type="InterPro" id="IPR002156">
    <property type="entry name" value="RNaseH_domain"/>
</dbReference>
<dbReference type="PANTHER" id="PTHR48475:SF2">
    <property type="entry name" value="RIBONUCLEASE H"/>
    <property type="match status" value="1"/>
</dbReference>
<dbReference type="InterPro" id="IPR005162">
    <property type="entry name" value="Retrotrans_gag_dom"/>
</dbReference>
<feature type="domain" description="Integrase zinc-binding" evidence="4">
    <location>
        <begin position="688"/>
        <end position="739"/>
    </location>
</feature>
<dbReference type="PANTHER" id="PTHR48475">
    <property type="entry name" value="RIBONUCLEASE H"/>
    <property type="match status" value="1"/>
</dbReference>
<dbReference type="InterPro" id="IPR041588">
    <property type="entry name" value="Integrase_H2C2"/>
</dbReference>
<dbReference type="AlphaFoldDB" id="A0A484MMI8"/>
<gene>
    <name evidence="5" type="ORF">CCAM_LOCUS31967</name>
</gene>
<dbReference type="Proteomes" id="UP000595140">
    <property type="component" value="Unassembled WGS sequence"/>
</dbReference>
<keyword evidence="6" id="KW-1185">Reference proteome</keyword>
<dbReference type="Pfam" id="PF17921">
    <property type="entry name" value="Integrase_H2C2"/>
    <property type="match status" value="1"/>
</dbReference>
<evidence type="ECO:0000259" key="3">
    <source>
        <dbReference type="Pfam" id="PF13456"/>
    </source>
</evidence>
<evidence type="ECO:0000313" key="5">
    <source>
        <dbReference type="EMBL" id="VFQ90191.1"/>
    </source>
</evidence>
<dbReference type="Gene3D" id="1.10.340.70">
    <property type="match status" value="1"/>
</dbReference>
<feature type="region of interest" description="Disordered" evidence="1">
    <location>
        <begin position="1"/>
        <end position="41"/>
    </location>
</feature>
<protein>
    <recommendedName>
        <fullName evidence="7">RNase H type-1 domain-containing protein</fullName>
    </recommendedName>
</protein>
<dbReference type="Pfam" id="PF13456">
    <property type="entry name" value="RVT_3"/>
    <property type="match status" value="1"/>
</dbReference>
<dbReference type="Gene3D" id="3.30.420.10">
    <property type="entry name" value="Ribonuclease H-like superfamily/Ribonuclease H"/>
    <property type="match status" value="1"/>
</dbReference>
<evidence type="ECO:0000313" key="6">
    <source>
        <dbReference type="Proteomes" id="UP000595140"/>
    </source>
</evidence>
<evidence type="ECO:0008006" key="7">
    <source>
        <dbReference type="Google" id="ProtNLM"/>
    </source>
</evidence>
<dbReference type="GO" id="GO:0003676">
    <property type="term" value="F:nucleic acid binding"/>
    <property type="evidence" value="ECO:0007669"/>
    <property type="project" value="InterPro"/>
</dbReference>
<dbReference type="CDD" id="cd09279">
    <property type="entry name" value="RNase_HI_like"/>
    <property type="match status" value="1"/>
</dbReference>
<dbReference type="OrthoDB" id="786614at2759"/>
<dbReference type="EMBL" id="OOIL02004034">
    <property type="protein sequence ID" value="VFQ90191.1"/>
    <property type="molecule type" value="Genomic_DNA"/>
</dbReference>
<dbReference type="InterPro" id="IPR036397">
    <property type="entry name" value="RNaseH_sf"/>
</dbReference>
<feature type="domain" description="Retrotransposon gag" evidence="2">
    <location>
        <begin position="119"/>
        <end position="215"/>
    </location>
</feature>
<dbReference type="GO" id="GO:0004523">
    <property type="term" value="F:RNA-DNA hybrid ribonuclease activity"/>
    <property type="evidence" value="ECO:0007669"/>
    <property type="project" value="InterPro"/>
</dbReference>
<evidence type="ECO:0000256" key="1">
    <source>
        <dbReference type="SAM" id="MobiDB-lite"/>
    </source>
</evidence>
<feature type="compositionally biased region" description="Polar residues" evidence="1">
    <location>
        <begin position="1"/>
        <end position="38"/>
    </location>
</feature>
<dbReference type="SUPFAM" id="SSF53098">
    <property type="entry name" value="Ribonuclease H-like"/>
    <property type="match status" value="1"/>
</dbReference>
<name>A0A484MMI8_9ASTE</name>
<evidence type="ECO:0000259" key="4">
    <source>
        <dbReference type="Pfam" id="PF17921"/>
    </source>
</evidence>
<dbReference type="InterPro" id="IPR012337">
    <property type="entry name" value="RNaseH-like_sf"/>
</dbReference>
<organism evidence="5 6">
    <name type="scientific">Cuscuta campestris</name>
    <dbReference type="NCBI Taxonomy" id="132261"/>
    <lineage>
        <taxon>Eukaryota</taxon>
        <taxon>Viridiplantae</taxon>
        <taxon>Streptophyta</taxon>
        <taxon>Embryophyta</taxon>
        <taxon>Tracheophyta</taxon>
        <taxon>Spermatophyta</taxon>
        <taxon>Magnoliopsida</taxon>
        <taxon>eudicotyledons</taxon>
        <taxon>Gunneridae</taxon>
        <taxon>Pentapetalae</taxon>
        <taxon>asterids</taxon>
        <taxon>lamiids</taxon>
        <taxon>Solanales</taxon>
        <taxon>Convolvulaceae</taxon>
        <taxon>Cuscuteae</taxon>
        <taxon>Cuscuta</taxon>
        <taxon>Cuscuta subgen. Grammica</taxon>
        <taxon>Cuscuta sect. Cleistogrammica</taxon>
    </lineage>
</organism>
<feature type="domain" description="RNase H type-1" evidence="3">
    <location>
        <begin position="510"/>
        <end position="595"/>
    </location>
</feature>
<reference evidence="5 6" key="1">
    <citation type="submission" date="2018-04" db="EMBL/GenBank/DDBJ databases">
        <authorList>
            <person name="Vogel A."/>
        </authorList>
    </citation>
    <scope>NUCLEOTIDE SEQUENCE [LARGE SCALE GENOMIC DNA]</scope>
</reference>
<sequence length="740" mass="85890">MPNNEQENVHTKASSFSPPIQNEPVNPQNIPQNDQNVGGQPDAMLPTLMVNFLQQMTHAPMFQPPPPPLRLITFKTLKDNGVEEFLGDRIAEPHITLEWIEQTARVLQNLNIPLVDHQKFASQLLRKKAYEWWKRTDENPNTPKPWTWEFFDWAFKKENIPAQFCEEKRAEFIELKQGDMTLPEYQQRFVHLAQFAPTLGSTAVDRIEEFRKRLRPDLRPHVSTIQTMDFIEAYDLISKADKDLSDYYESLKTEKHEESLKNFLVRWRKESREVEGTDDKSRLAMFMVALQDGLLLTDLTTHPPDTFEEAMVRAGRYVTLEERKEEKKEKTPKEEEKVGNKKGRWLRMGSVEKGRWPRPRPGRNATLDLRTKRKIQNPRHTDRRGTMGVITSLVGTLVEIRPQVGKSGLVRRWSIRWRPLPNRKATKQPIRYDTQVGEVTAQLLRAEERRPRVEVAGDVEEVELEPGMPGRLVRIGKSLGTELRSRVISVLRRFRKVFAWSPTDMPGFQFRVSNNEAKYEALINGLKILGKLGVSRVQGYSDSRLVVGQISGEFEAKGERMKRYRYLSLEMLGRFEYKLEHIPRAHNAEADVLSKLSAESPEYVSKLATVEELATPSLNRDEVLWVSVDPPEWLDRLARYIEDGVAPEDPQEAWLLRMRAPTYKVQEGILYKRSYNGVLLRCLRAVEARALMEEIHEGVCAAHQGPYSISIKAIIQGYFWPTMRKDCEEYERKCPTYQQF</sequence>
<evidence type="ECO:0000259" key="2">
    <source>
        <dbReference type="Pfam" id="PF03732"/>
    </source>
</evidence>
<accession>A0A484MMI8</accession>
<dbReference type="Pfam" id="PF03732">
    <property type="entry name" value="Retrotrans_gag"/>
    <property type="match status" value="1"/>
</dbReference>